<feature type="binding site" evidence="6">
    <location>
        <position position="106"/>
    </location>
    <ligand>
        <name>a divalent metal cation</name>
        <dbReference type="ChEBI" id="CHEBI:60240"/>
        <label>2</label>
        <note>catalytic</note>
    </ligand>
</feature>
<dbReference type="AlphaFoldDB" id="A0A9D9GW15"/>
<dbReference type="EMBL" id="JADINA010000027">
    <property type="protein sequence ID" value="MBO8426487.1"/>
    <property type="molecule type" value="Genomic_DNA"/>
</dbReference>
<accession>A0A9D9GW15</accession>
<feature type="domain" description="Peptidase M24" evidence="8">
    <location>
        <begin position="12"/>
        <end position="240"/>
    </location>
</feature>
<comment type="cofactor">
    <cofactor evidence="6">
        <name>Co(2+)</name>
        <dbReference type="ChEBI" id="CHEBI:48828"/>
    </cofactor>
    <cofactor evidence="6">
        <name>Zn(2+)</name>
        <dbReference type="ChEBI" id="CHEBI:29105"/>
    </cofactor>
    <cofactor evidence="6">
        <name>Mn(2+)</name>
        <dbReference type="ChEBI" id="CHEBI:29035"/>
    </cofactor>
    <cofactor evidence="6">
        <name>Fe(2+)</name>
        <dbReference type="ChEBI" id="CHEBI:29033"/>
    </cofactor>
    <text evidence="6">Binds 2 divalent metal cations per subunit. Has a high-affinity and a low affinity metal-binding site. The true nature of the physiological cofactor is under debate. The enzyme is active with cobalt, zinc, manganese or divalent iron ions. Most likely, methionine aminopeptidases function as mononuclear Fe(2+)-metalloproteases under physiological conditions, and the catalytically relevant metal-binding site has been assigned to the histidine-containing high-affinity site.</text>
</comment>
<comment type="subunit">
    <text evidence="6">Monomer.</text>
</comment>
<dbReference type="HAMAP" id="MF_01974">
    <property type="entry name" value="MetAP_1"/>
    <property type="match status" value="1"/>
</dbReference>
<evidence type="ECO:0000256" key="6">
    <source>
        <dbReference type="HAMAP-Rule" id="MF_01974"/>
    </source>
</evidence>
<dbReference type="GO" id="GO:0070006">
    <property type="term" value="F:metalloaminopeptidase activity"/>
    <property type="evidence" value="ECO:0007669"/>
    <property type="project" value="UniProtKB-UniRule"/>
</dbReference>
<dbReference type="GO" id="GO:0005829">
    <property type="term" value="C:cytosol"/>
    <property type="evidence" value="ECO:0007669"/>
    <property type="project" value="TreeGrafter"/>
</dbReference>
<proteinExistence type="inferred from homology"/>
<dbReference type="PRINTS" id="PR00599">
    <property type="entry name" value="MAPEPTIDASE"/>
</dbReference>
<dbReference type="SUPFAM" id="SSF55920">
    <property type="entry name" value="Creatinase/aminopeptidase"/>
    <property type="match status" value="1"/>
</dbReference>
<evidence type="ECO:0000256" key="3">
    <source>
        <dbReference type="ARBA" id="ARBA00022670"/>
    </source>
</evidence>
<reference evidence="9" key="2">
    <citation type="journal article" date="2021" name="PeerJ">
        <title>Extensive microbial diversity within the chicken gut microbiome revealed by metagenomics and culture.</title>
        <authorList>
            <person name="Gilroy R."/>
            <person name="Ravi A."/>
            <person name="Getino M."/>
            <person name="Pursley I."/>
            <person name="Horton D.L."/>
            <person name="Alikhan N.F."/>
            <person name="Baker D."/>
            <person name="Gharbi K."/>
            <person name="Hall N."/>
            <person name="Watson M."/>
            <person name="Adriaenssens E.M."/>
            <person name="Foster-Nyarko E."/>
            <person name="Jarju S."/>
            <person name="Secka A."/>
            <person name="Antonio M."/>
            <person name="Oren A."/>
            <person name="Chaudhuri R.R."/>
            <person name="La Ragione R."/>
            <person name="Hildebrand F."/>
            <person name="Pallen M.J."/>
        </authorList>
    </citation>
    <scope>NUCLEOTIDE SEQUENCE</scope>
    <source>
        <strain evidence="9">17113</strain>
    </source>
</reference>
<keyword evidence="4 6" id="KW-0479">Metal-binding</keyword>
<feature type="binding site" evidence="6">
    <location>
        <position position="169"/>
    </location>
    <ligand>
        <name>a divalent metal cation</name>
        <dbReference type="ChEBI" id="CHEBI:60240"/>
        <label>2</label>
        <note>catalytic</note>
    </ligand>
</feature>
<dbReference type="PANTHER" id="PTHR43330">
    <property type="entry name" value="METHIONINE AMINOPEPTIDASE"/>
    <property type="match status" value="1"/>
</dbReference>
<dbReference type="EC" id="3.4.11.18" evidence="6 7"/>
<protein>
    <recommendedName>
        <fullName evidence="6 7">Methionine aminopeptidase</fullName>
        <shortName evidence="6">MAP</shortName>
        <shortName evidence="6">MetAP</shortName>
        <ecNumber evidence="6 7">3.4.11.18</ecNumber>
    </recommendedName>
    <alternativeName>
        <fullName evidence="6">Peptidase M</fullName>
    </alternativeName>
</protein>
<dbReference type="GO" id="GO:0006508">
    <property type="term" value="P:proteolysis"/>
    <property type="evidence" value="ECO:0007669"/>
    <property type="project" value="UniProtKB-KW"/>
</dbReference>
<evidence type="ECO:0000259" key="8">
    <source>
        <dbReference type="Pfam" id="PF00557"/>
    </source>
</evidence>
<dbReference type="CDD" id="cd01086">
    <property type="entry name" value="MetAP1"/>
    <property type="match status" value="1"/>
</dbReference>
<evidence type="ECO:0000256" key="5">
    <source>
        <dbReference type="ARBA" id="ARBA00022801"/>
    </source>
</evidence>
<feature type="binding site" evidence="6">
    <location>
        <position position="233"/>
    </location>
    <ligand>
        <name>a divalent metal cation</name>
        <dbReference type="ChEBI" id="CHEBI:60240"/>
        <label>2</label>
        <note>catalytic</note>
    </ligand>
</feature>
<dbReference type="Proteomes" id="UP000823634">
    <property type="component" value="Unassembled WGS sequence"/>
</dbReference>
<organism evidence="9 10">
    <name type="scientific">Candidatus Alloenteromonas pullistercoris</name>
    <dbReference type="NCBI Taxonomy" id="2840785"/>
    <lineage>
        <taxon>Bacteria</taxon>
        <taxon>Bacillati</taxon>
        <taxon>Bacillota</taxon>
        <taxon>Bacillota incertae sedis</taxon>
        <taxon>Candidatus Alloenteromonas</taxon>
    </lineage>
</organism>
<feature type="binding site" evidence="6">
    <location>
        <position position="202"/>
    </location>
    <ligand>
        <name>a divalent metal cation</name>
        <dbReference type="ChEBI" id="CHEBI:60240"/>
        <label>2</label>
        <note>catalytic</note>
    </ligand>
</feature>
<dbReference type="GO" id="GO:0004239">
    <property type="term" value="F:initiator methionyl aminopeptidase activity"/>
    <property type="evidence" value="ECO:0007669"/>
    <property type="project" value="UniProtKB-UniRule"/>
</dbReference>
<comment type="catalytic activity">
    <reaction evidence="6 7">
        <text>Release of N-terminal amino acids, preferentially methionine, from peptides and arylamides.</text>
        <dbReference type="EC" id="3.4.11.18"/>
    </reaction>
</comment>
<comment type="function">
    <text evidence="1 6">Removes the N-terminal methionine from nascent proteins. The N-terminal methionine is often cleaved when the second residue in the primary sequence is small and uncharged (Met-Ala-, Cys, Gly, Pro, Ser, Thr, or Val). Requires deformylation of the N(alpha)-formylated initiator methionine before it can be hydrolyzed.</text>
</comment>
<keyword evidence="5 6" id="KW-0378">Hydrolase</keyword>
<evidence type="ECO:0000256" key="1">
    <source>
        <dbReference type="ARBA" id="ARBA00002521"/>
    </source>
</evidence>
<feature type="binding site" evidence="6">
    <location>
        <position position="176"/>
    </location>
    <ligand>
        <name>substrate</name>
    </ligand>
</feature>
<evidence type="ECO:0000313" key="9">
    <source>
        <dbReference type="EMBL" id="MBO8426487.1"/>
    </source>
</evidence>
<name>A0A9D9GW15_9FIRM</name>
<feature type="binding site" evidence="6">
    <location>
        <position position="77"/>
    </location>
    <ligand>
        <name>substrate</name>
    </ligand>
</feature>
<evidence type="ECO:0000256" key="7">
    <source>
        <dbReference type="RuleBase" id="RU003653"/>
    </source>
</evidence>
<dbReference type="InterPro" id="IPR002467">
    <property type="entry name" value="Pept_M24A_MAP1"/>
</dbReference>
<dbReference type="InterPro" id="IPR001714">
    <property type="entry name" value="Pept_M24_MAP"/>
</dbReference>
<reference evidence="9" key="1">
    <citation type="submission" date="2020-10" db="EMBL/GenBank/DDBJ databases">
        <authorList>
            <person name="Gilroy R."/>
        </authorList>
    </citation>
    <scope>NUCLEOTIDE SEQUENCE</scope>
    <source>
        <strain evidence="9">17113</strain>
    </source>
</reference>
<evidence type="ECO:0000256" key="4">
    <source>
        <dbReference type="ARBA" id="ARBA00022723"/>
    </source>
</evidence>
<feature type="binding site" evidence="6">
    <location>
        <position position="233"/>
    </location>
    <ligand>
        <name>a divalent metal cation</name>
        <dbReference type="ChEBI" id="CHEBI:60240"/>
        <label>1</label>
    </ligand>
</feature>
<dbReference type="Pfam" id="PF00557">
    <property type="entry name" value="Peptidase_M24"/>
    <property type="match status" value="1"/>
</dbReference>
<evidence type="ECO:0000256" key="2">
    <source>
        <dbReference type="ARBA" id="ARBA00022438"/>
    </source>
</evidence>
<evidence type="ECO:0000313" key="10">
    <source>
        <dbReference type="Proteomes" id="UP000823634"/>
    </source>
</evidence>
<feature type="binding site" evidence="6">
    <location>
        <position position="95"/>
    </location>
    <ligand>
        <name>a divalent metal cation</name>
        <dbReference type="ChEBI" id="CHEBI:60240"/>
        <label>1</label>
    </ligand>
</feature>
<comment type="similarity">
    <text evidence="6">Belongs to the peptidase M24A family. Methionine aminopeptidase type 1 subfamily.</text>
</comment>
<keyword evidence="2 6" id="KW-0031">Aminopeptidase</keyword>
<comment type="caution">
    <text evidence="9">The sequence shown here is derived from an EMBL/GenBank/DDBJ whole genome shotgun (WGS) entry which is preliminary data.</text>
</comment>
<keyword evidence="3 6" id="KW-0645">Protease</keyword>
<gene>
    <name evidence="6 9" type="primary">map</name>
    <name evidence="9" type="ORF">IAC61_04110</name>
</gene>
<dbReference type="NCBIfam" id="TIGR00500">
    <property type="entry name" value="met_pdase_I"/>
    <property type="match status" value="1"/>
</dbReference>
<dbReference type="GO" id="GO:0046872">
    <property type="term" value="F:metal ion binding"/>
    <property type="evidence" value="ECO:0007669"/>
    <property type="project" value="UniProtKB-UniRule"/>
</dbReference>
<dbReference type="Gene3D" id="3.90.230.10">
    <property type="entry name" value="Creatinase/methionine aminopeptidase superfamily"/>
    <property type="match status" value="1"/>
</dbReference>
<feature type="binding site" evidence="6">
    <location>
        <position position="106"/>
    </location>
    <ligand>
        <name>a divalent metal cation</name>
        <dbReference type="ChEBI" id="CHEBI:60240"/>
        <label>1</label>
    </ligand>
</feature>
<sequence>MIVIKSEREIKLMEEAGQVLAKVFEEIEPLVVPGVSTQQLNDKCEQIIRGEGAIPTELGYQGYPAAICASVNEVILHGIPSPKKILRDGDIVSLDMCATKNGYVADACRTFPVGICGERQLRLLRIAKECFDEAVSLLRPGVHLGDICHAIGATAAKYCCSVPREFTGHGIGTSMHEDPYIPCFGTPGTGPILREGMTLAIEPMIFEGKNAIRILNDGWTVVAKDGKLTAHYENTVAITKDGYRILTMKKEVNV</sequence>
<dbReference type="PANTHER" id="PTHR43330:SF27">
    <property type="entry name" value="METHIONINE AMINOPEPTIDASE"/>
    <property type="match status" value="1"/>
</dbReference>
<dbReference type="InterPro" id="IPR000994">
    <property type="entry name" value="Pept_M24"/>
</dbReference>
<dbReference type="InterPro" id="IPR036005">
    <property type="entry name" value="Creatinase/aminopeptidase-like"/>
</dbReference>